<dbReference type="Gene3D" id="1.20.58.610">
    <property type="entry name" value="Cdc37, Hsp90 binding domain"/>
    <property type="match status" value="1"/>
</dbReference>
<feature type="non-terminal residue" evidence="2">
    <location>
        <position position="95"/>
    </location>
</feature>
<dbReference type="VEuPathDB" id="AmoebaDB:EIN_503960"/>
<accession>A0A0A1UAR5</accession>
<dbReference type="SUPFAM" id="SSF101391">
    <property type="entry name" value="Hsp90 co-chaperone CDC37"/>
    <property type="match status" value="1"/>
</dbReference>
<dbReference type="Proteomes" id="UP000014680">
    <property type="component" value="Unassembled WGS sequence"/>
</dbReference>
<proteinExistence type="predicted"/>
<dbReference type="GeneID" id="14889277"/>
<dbReference type="Pfam" id="PF08565">
    <property type="entry name" value="CDC37_M"/>
    <property type="match status" value="1"/>
</dbReference>
<dbReference type="EMBL" id="KB206500">
    <property type="protein sequence ID" value="ELP90280.1"/>
    <property type="molecule type" value="Genomic_DNA"/>
</dbReference>
<protein>
    <recommendedName>
        <fullName evidence="1">Cdc37 Hsp90 binding domain-containing protein</fullName>
    </recommendedName>
</protein>
<evidence type="ECO:0000313" key="3">
    <source>
        <dbReference type="Proteomes" id="UP000014680"/>
    </source>
</evidence>
<dbReference type="InterPro" id="IPR013874">
    <property type="entry name" value="Cdc37_Hsp90-bd"/>
</dbReference>
<dbReference type="KEGG" id="eiv:EIN_503960"/>
<dbReference type="InterPro" id="IPR038189">
    <property type="entry name" value="Cdc37_Hsp90-bd_sf"/>
</dbReference>
<dbReference type="AlphaFoldDB" id="A0A0A1UAR5"/>
<dbReference type="OrthoDB" id="28479at2759"/>
<reference evidence="2 3" key="1">
    <citation type="submission" date="2012-10" db="EMBL/GenBank/DDBJ databases">
        <authorList>
            <person name="Zafar N."/>
            <person name="Inman J."/>
            <person name="Hall N."/>
            <person name="Lorenzi H."/>
            <person name="Caler E."/>
        </authorList>
    </citation>
    <scope>NUCLEOTIDE SEQUENCE [LARGE SCALE GENOMIC DNA]</scope>
    <source>
        <strain evidence="2 3">IP1</strain>
    </source>
</reference>
<feature type="domain" description="Cdc37 Hsp90 binding" evidence="1">
    <location>
        <begin position="20"/>
        <end position="95"/>
    </location>
</feature>
<name>A0A0A1UAR5_ENTIV</name>
<sequence>MERTSKIPQEYVEDVANFLDQEKYEDCREYLIKHYKLIDRKVADGLFEDSLTTFVEYPPQYGARMVRCSQILTYLCDIKEATHGQQDITLFFYRL</sequence>
<evidence type="ECO:0000259" key="1">
    <source>
        <dbReference type="Pfam" id="PF08565"/>
    </source>
</evidence>
<evidence type="ECO:0000313" key="2">
    <source>
        <dbReference type="EMBL" id="ELP90280.1"/>
    </source>
</evidence>
<gene>
    <name evidence="2" type="ORF">EIN_503960</name>
</gene>
<keyword evidence="3" id="KW-1185">Reference proteome</keyword>
<organism evidence="2 3">
    <name type="scientific">Entamoeba invadens IP1</name>
    <dbReference type="NCBI Taxonomy" id="370355"/>
    <lineage>
        <taxon>Eukaryota</taxon>
        <taxon>Amoebozoa</taxon>
        <taxon>Evosea</taxon>
        <taxon>Archamoebae</taxon>
        <taxon>Mastigamoebida</taxon>
        <taxon>Entamoebidae</taxon>
        <taxon>Entamoeba</taxon>
    </lineage>
</organism>
<dbReference type="RefSeq" id="XP_004257051.1">
    <property type="nucleotide sequence ID" value="XM_004257003.1"/>
</dbReference>